<organism evidence="1 2">
    <name type="scientific">Zalerion maritima</name>
    <dbReference type="NCBI Taxonomy" id="339359"/>
    <lineage>
        <taxon>Eukaryota</taxon>
        <taxon>Fungi</taxon>
        <taxon>Dikarya</taxon>
        <taxon>Ascomycota</taxon>
        <taxon>Pezizomycotina</taxon>
        <taxon>Sordariomycetes</taxon>
        <taxon>Lulworthiomycetidae</taxon>
        <taxon>Lulworthiales</taxon>
        <taxon>Lulworthiaceae</taxon>
        <taxon>Zalerion</taxon>
    </lineage>
</organism>
<keyword evidence="2" id="KW-1185">Reference proteome</keyword>
<comment type="caution">
    <text evidence="1">The sequence shown here is derived from an EMBL/GenBank/DDBJ whole genome shotgun (WGS) entry which is preliminary data.</text>
</comment>
<proteinExistence type="predicted"/>
<dbReference type="Proteomes" id="UP001201980">
    <property type="component" value="Unassembled WGS sequence"/>
</dbReference>
<evidence type="ECO:0000313" key="1">
    <source>
        <dbReference type="EMBL" id="KAJ2905762.1"/>
    </source>
</evidence>
<dbReference type="EMBL" id="JAKWBI020000025">
    <property type="protein sequence ID" value="KAJ2905762.1"/>
    <property type="molecule type" value="Genomic_DNA"/>
</dbReference>
<name>A0AAD5WV16_9PEZI</name>
<dbReference type="AlphaFoldDB" id="A0AAD5WV16"/>
<evidence type="ECO:0000313" key="2">
    <source>
        <dbReference type="Proteomes" id="UP001201980"/>
    </source>
</evidence>
<reference evidence="1" key="1">
    <citation type="submission" date="2022-07" db="EMBL/GenBank/DDBJ databases">
        <title>Draft genome sequence of Zalerion maritima ATCC 34329, a (micro)plastics degrading marine fungus.</title>
        <authorList>
            <person name="Paco A."/>
            <person name="Goncalves M.F.M."/>
            <person name="Rocha-Santos T.A.P."/>
            <person name="Alves A."/>
        </authorList>
    </citation>
    <scope>NUCLEOTIDE SEQUENCE</scope>
    <source>
        <strain evidence="1">ATCC 34329</strain>
    </source>
</reference>
<protein>
    <submittedName>
        <fullName evidence="1">Uncharacterized protein</fullName>
    </submittedName>
</protein>
<gene>
    <name evidence="1" type="ORF">MKZ38_004439</name>
</gene>
<sequence>MTVSISSYTLANIHQPEDRELKRWTEMVDVPAKGLRVRSAAKKQQSWFKAKANNMIDYGAQKDFPILASRQSQWRSDYEVPMEVDQAIRETGPLHLPAENRER</sequence>
<accession>A0AAD5WV16</accession>